<proteinExistence type="predicted"/>
<reference evidence="2" key="1">
    <citation type="submission" date="2017-01" db="EMBL/GenBank/DDBJ databases">
        <authorList>
            <person name="Wang Y."/>
            <person name="White M."/>
            <person name="Kvist S."/>
            <person name="Moncalvo J.-M."/>
        </authorList>
    </citation>
    <scope>NUCLEOTIDE SEQUENCE [LARGE SCALE GENOMIC DNA]</scope>
    <source>
        <strain evidence="2">COL-18-3</strain>
    </source>
</reference>
<evidence type="ECO:0000313" key="1">
    <source>
        <dbReference type="EMBL" id="OMH86307.1"/>
    </source>
</evidence>
<protein>
    <submittedName>
        <fullName evidence="1">Uncharacterized protein</fullName>
    </submittedName>
</protein>
<sequence length="73" mass="8276">MLNWIKSEKDIGETVDDDGFGCRCFSLGKRAPEFDLTDDMVVSTVFKHIYVSLFPNVIAQLDSLFNESVFNPI</sequence>
<keyword evidence="2" id="KW-1185">Reference proteome</keyword>
<name>A0A1R1PZF0_ZANCU</name>
<dbReference type="EMBL" id="LSSK01000009">
    <property type="protein sequence ID" value="OMH86307.1"/>
    <property type="molecule type" value="Genomic_DNA"/>
</dbReference>
<organism evidence="1 2">
    <name type="scientific">Zancudomyces culisetae</name>
    <name type="common">Gut fungus</name>
    <name type="synonym">Smittium culisetae</name>
    <dbReference type="NCBI Taxonomy" id="1213189"/>
    <lineage>
        <taxon>Eukaryota</taxon>
        <taxon>Fungi</taxon>
        <taxon>Fungi incertae sedis</taxon>
        <taxon>Zoopagomycota</taxon>
        <taxon>Kickxellomycotina</taxon>
        <taxon>Harpellomycetes</taxon>
        <taxon>Harpellales</taxon>
        <taxon>Legeriomycetaceae</taxon>
        <taxon>Zancudomyces</taxon>
    </lineage>
</organism>
<dbReference type="AlphaFoldDB" id="A0A1R1PZF0"/>
<dbReference type="Proteomes" id="UP000188320">
    <property type="component" value="Unassembled WGS sequence"/>
</dbReference>
<evidence type="ECO:0000313" key="2">
    <source>
        <dbReference type="Proteomes" id="UP000188320"/>
    </source>
</evidence>
<gene>
    <name evidence="1" type="ORF">AX774_g199</name>
</gene>
<comment type="caution">
    <text evidence="1">The sequence shown here is derived from an EMBL/GenBank/DDBJ whole genome shotgun (WGS) entry which is preliminary data.</text>
</comment>
<accession>A0A1R1PZF0</accession>